<dbReference type="SMART" id="SM00248">
    <property type="entry name" value="ANK"/>
    <property type="match status" value="6"/>
</dbReference>
<sequence>MTNAIFTAISCNDLKKVQELIDDGVDINCRGEYLTTPLMLAVTKNRPDIVNYLIKNGADPYLIMSDGEDALWGARELNVSSEIFLALIKKIAVDKRYIEVDDNDNIETITNKLITTLLYKSNRHNWNGSLCSEIRKFIGDLKPDFAMQEKAFFDTYISHKETEENNFFGSYLSDNSDSEDEEYFGGLDEEEQTKRTAPAKLFIQRGQIEKITYQKKTGDKQKGDLKSIKSGSELFDLKSRTKIHYPLTTFPTLEAHLHLLNQKLATGISIKKAIQELEANTPNFTRFFVAEYRGITYQTTKWNQSSRKSHRKDQSEIAKPLYSNSVMAASGLRFFRCHTEALAAMESQKKSVDANAKLVHELLLTLREPKAYTYKKYSYNSLAHVLQNIYTEDYDGFHHLIKKHPVLKDLFLNDLNPFISMGDTPYHAEKYAHGIKPYKGHESFRLRPRWQANGRAERPYSGVVYASLHPLTDFTRKGPLHVVSLNRNAEIKLQDELLIVAERESCFPSYLPENRVFYKHIAKYPSFSGNYKSIYLIKYGLTEVIYNKFKEKLAHSRPHTKEMGDFKKLLGEWLCSFHEVKSIELARQEAEKRGGILIYRDVNGGFCLTPPIDSVNRNSNEMTTQIKTPVKLKQQSRASHSPGGSDIGFLNELFDDLEISSDKYGISILEKNSSLSMAFSLMLNAVSNKYHLALQHFLTKPNFNQEINKTFQCERLEHASLLHLAVLANNIRAVELLLENDTFDPNLTASETTDSDLHENRFYEELTPLHLALLEGRRNIALKLIQNERINISMRAAYVVNKDLLGDVILLPNQEYDDFGNPIRELPKDHPQYDPDDLGVAWRFRGTWPITRYRGNSALHLAVTHDWPEVINALIDRGIDIDASNPEGTTALDLALRDKKYMLAAQLIRHKASLSYSISLKCILEEIDIDSRRYILDSTKPINKMNISNELFELLMAVKEMHPQFLEFDEENEARTGFNAMSK</sequence>
<gene>
    <name evidence="4" type="ORF">LDG_6782</name>
</gene>
<dbReference type="Proteomes" id="UP000002770">
    <property type="component" value="Unassembled WGS sequence"/>
</dbReference>
<feature type="repeat" description="ANK" evidence="3">
    <location>
        <begin position="854"/>
        <end position="886"/>
    </location>
</feature>
<dbReference type="InParanoid" id="G9ENF9"/>
<dbReference type="PROSITE" id="PS50088">
    <property type="entry name" value="ANK_REPEAT"/>
    <property type="match status" value="2"/>
</dbReference>
<proteinExistence type="predicted"/>
<dbReference type="Gene3D" id="1.25.40.20">
    <property type="entry name" value="Ankyrin repeat-containing domain"/>
    <property type="match status" value="3"/>
</dbReference>
<dbReference type="OrthoDB" id="5653258at2"/>
<name>G9ENF9_9GAMM</name>
<evidence type="ECO:0000256" key="2">
    <source>
        <dbReference type="ARBA" id="ARBA00023043"/>
    </source>
</evidence>
<evidence type="ECO:0000256" key="1">
    <source>
        <dbReference type="ARBA" id="ARBA00022737"/>
    </source>
</evidence>
<dbReference type="PANTHER" id="PTHR24198">
    <property type="entry name" value="ANKYRIN REPEAT AND PROTEIN KINASE DOMAIN-CONTAINING PROTEIN"/>
    <property type="match status" value="1"/>
</dbReference>
<dbReference type="InterPro" id="IPR002110">
    <property type="entry name" value="Ankyrin_rpt"/>
</dbReference>
<dbReference type="SUPFAM" id="SSF48403">
    <property type="entry name" value="Ankyrin repeat"/>
    <property type="match status" value="1"/>
</dbReference>
<dbReference type="HOGENOM" id="CLU_303004_0_0_6"/>
<accession>G9ENF9</accession>
<organism evidence="4 5">
    <name type="scientific">Legionella drancourtii LLAP12</name>
    <dbReference type="NCBI Taxonomy" id="658187"/>
    <lineage>
        <taxon>Bacteria</taxon>
        <taxon>Pseudomonadati</taxon>
        <taxon>Pseudomonadota</taxon>
        <taxon>Gammaproteobacteria</taxon>
        <taxon>Legionellales</taxon>
        <taxon>Legionellaceae</taxon>
        <taxon>Legionella</taxon>
    </lineage>
</organism>
<protein>
    <submittedName>
        <fullName evidence="4">Uncharacterized protein</fullName>
    </submittedName>
</protein>
<keyword evidence="2 3" id="KW-0040">ANK repeat</keyword>
<evidence type="ECO:0000313" key="4">
    <source>
        <dbReference type="EMBL" id="EHL31320.1"/>
    </source>
</evidence>
<reference evidence="4 5" key="1">
    <citation type="journal article" date="2011" name="BMC Genomics">
        <title>Insight into cross-talk between intra-amoebal pathogens.</title>
        <authorList>
            <person name="Gimenez G."/>
            <person name="Bertelli C."/>
            <person name="Moliner C."/>
            <person name="Robert C."/>
            <person name="Raoult D."/>
            <person name="Fournier P.E."/>
            <person name="Greub G."/>
        </authorList>
    </citation>
    <scope>NUCLEOTIDE SEQUENCE [LARGE SCALE GENOMIC DNA]</scope>
    <source>
        <strain evidence="4 5">LLAP12</strain>
    </source>
</reference>
<feature type="repeat" description="ANK" evidence="3">
    <location>
        <begin position="33"/>
        <end position="59"/>
    </location>
</feature>
<dbReference type="eggNOG" id="COG0666">
    <property type="taxonomic scope" value="Bacteria"/>
</dbReference>
<dbReference type="Pfam" id="PF13857">
    <property type="entry name" value="Ank_5"/>
    <property type="match status" value="1"/>
</dbReference>
<dbReference type="PANTHER" id="PTHR24198:SF165">
    <property type="entry name" value="ANKYRIN REPEAT-CONTAINING PROTEIN-RELATED"/>
    <property type="match status" value="1"/>
</dbReference>
<dbReference type="EMBL" id="JH413817">
    <property type="protein sequence ID" value="EHL31320.1"/>
    <property type="molecule type" value="Genomic_DNA"/>
</dbReference>
<dbReference type="PROSITE" id="PS50297">
    <property type="entry name" value="ANK_REP_REGION"/>
    <property type="match status" value="2"/>
</dbReference>
<evidence type="ECO:0000313" key="5">
    <source>
        <dbReference type="Proteomes" id="UP000002770"/>
    </source>
</evidence>
<keyword evidence="1" id="KW-0677">Repeat</keyword>
<dbReference type="STRING" id="658187.LDG_6782"/>
<dbReference type="AlphaFoldDB" id="G9ENF9"/>
<dbReference type="InterPro" id="IPR036770">
    <property type="entry name" value="Ankyrin_rpt-contain_sf"/>
</dbReference>
<evidence type="ECO:0000256" key="3">
    <source>
        <dbReference type="PROSITE-ProRule" id="PRU00023"/>
    </source>
</evidence>
<keyword evidence="5" id="KW-1185">Reference proteome</keyword>
<dbReference type="RefSeq" id="WP_006870711.1">
    <property type="nucleotide sequence ID" value="NZ_JH413817.1"/>
</dbReference>
<dbReference type="Pfam" id="PF00023">
    <property type="entry name" value="Ank"/>
    <property type="match status" value="1"/>
</dbReference>
<dbReference type="Pfam" id="PF12796">
    <property type="entry name" value="Ank_2"/>
    <property type="match status" value="1"/>
</dbReference>